<dbReference type="OrthoDB" id="9784332at2"/>
<dbReference type="Proteomes" id="UP000095255">
    <property type="component" value="Unassembled WGS sequence"/>
</dbReference>
<dbReference type="PROSITE" id="PS00211">
    <property type="entry name" value="ABC_TRANSPORTER_1"/>
    <property type="match status" value="1"/>
</dbReference>
<dbReference type="SUPFAM" id="SSF52540">
    <property type="entry name" value="P-loop containing nucleoside triphosphate hydrolases"/>
    <property type="match status" value="1"/>
</dbReference>
<sequence>MLKTAYIQAHQVVFYYGEGVTSAIEDVSLSIEKGTHIVILGANGSGKSTLARHFNALLAPKSGNIQVGAYDTSVPEHIWSIRKAVGMVFQNPENQIVAATVEDDIVFGMENLGLSREVMQARLEKVLAMFDLESLRKKEPYQLSGGQKQRVAIAGVIAMEPDVIIFDEATSMLDYEGRREVQSSIKTLLQEQTATVIRITHDMEEAVDCDRIYVMHQGRVVLQGSPSEVFQSDHSIDSYHLELPFAIRMNKELNMFEDMTLTFDELVMQLCK</sequence>
<dbReference type="SMART" id="SM00382">
    <property type="entry name" value="AAA"/>
    <property type="match status" value="1"/>
</dbReference>
<evidence type="ECO:0000256" key="8">
    <source>
        <dbReference type="ARBA" id="ARBA00023136"/>
    </source>
</evidence>
<dbReference type="GO" id="GO:0016887">
    <property type="term" value="F:ATP hydrolysis activity"/>
    <property type="evidence" value="ECO:0007669"/>
    <property type="project" value="InterPro"/>
</dbReference>
<dbReference type="NCBIfam" id="TIGR04520">
    <property type="entry name" value="ECF_ATPase_1"/>
    <property type="match status" value="1"/>
</dbReference>
<dbReference type="InterPro" id="IPR027417">
    <property type="entry name" value="P-loop_NTPase"/>
</dbReference>
<evidence type="ECO:0000256" key="2">
    <source>
        <dbReference type="ARBA" id="ARBA00005417"/>
    </source>
</evidence>
<dbReference type="InterPro" id="IPR015856">
    <property type="entry name" value="ABC_transpr_CbiO/EcfA_su"/>
</dbReference>
<dbReference type="PROSITE" id="PS50893">
    <property type="entry name" value="ABC_TRANSPORTER_2"/>
    <property type="match status" value="1"/>
</dbReference>
<evidence type="ECO:0000256" key="7">
    <source>
        <dbReference type="ARBA" id="ARBA00022967"/>
    </source>
</evidence>
<comment type="caution">
    <text evidence="10">The sequence shown here is derived from an EMBL/GenBank/DDBJ whole genome shotgun (WGS) entry which is preliminary data.</text>
</comment>
<dbReference type="InterPro" id="IPR050095">
    <property type="entry name" value="ECF_ABC_transporter_ATP-bd"/>
</dbReference>
<comment type="subcellular location">
    <subcellularLocation>
        <location evidence="1">Cell membrane</location>
        <topology evidence="1">Peripheral membrane protein</topology>
    </subcellularLocation>
</comment>
<comment type="similarity">
    <text evidence="2">Belongs to the ABC transporter superfamily.</text>
</comment>
<dbReference type="Gene3D" id="3.40.50.300">
    <property type="entry name" value="P-loop containing nucleotide triphosphate hydrolases"/>
    <property type="match status" value="1"/>
</dbReference>
<keyword evidence="5" id="KW-0547">Nucleotide-binding</keyword>
<keyword evidence="7" id="KW-1278">Translocase</keyword>
<dbReference type="NCBIfam" id="NF010167">
    <property type="entry name" value="PRK13648.1"/>
    <property type="match status" value="1"/>
</dbReference>
<keyword evidence="11" id="KW-1185">Reference proteome</keyword>
<name>A0A1E5L8A4_9FIRM</name>
<dbReference type="CDD" id="cd03225">
    <property type="entry name" value="ABC_cobalt_CbiO_domain1"/>
    <property type="match status" value="1"/>
</dbReference>
<reference evidence="10 11" key="1">
    <citation type="submission" date="2016-09" db="EMBL/GenBank/DDBJ databases">
        <title>Desulfuribacillus arsenicus sp. nov., an obligately anaerobic, dissimilatory arsenic- and antimonate-reducing bacterium isolated from anoxic sediments.</title>
        <authorList>
            <person name="Abin C.A."/>
            <person name="Hollibaugh J.T."/>
        </authorList>
    </citation>
    <scope>NUCLEOTIDE SEQUENCE [LARGE SCALE GENOMIC DNA]</scope>
    <source>
        <strain evidence="10 11">MLFW-2</strain>
    </source>
</reference>
<evidence type="ECO:0000259" key="9">
    <source>
        <dbReference type="PROSITE" id="PS50893"/>
    </source>
</evidence>
<keyword evidence="3" id="KW-0813">Transport</keyword>
<keyword evidence="6" id="KW-0067">ATP-binding</keyword>
<dbReference type="InterPro" id="IPR017871">
    <property type="entry name" value="ABC_transporter-like_CS"/>
</dbReference>
<dbReference type="STRING" id="1390249.BHU72_14130"/>
<dbReference type="PANTHER" id="PTHR43553">
    <property type="entry name" value="HEAVY METAL TRANSPORTER"/>
    <property type="match status" value="1"/>
</dbReference>
<evidence type="ECO:0000313" key="11">
    <source>
        <dbReference type="Proteomes" id="UP000095255"/>
    </source>
</evidence>
<dbReference type="GO" id="GO:0042626">
    <property type="term" value="F:ATPase-coupled transmembrane transporter activity"/>
    <property type="evidence" value="ECO:0007669"/>
    <property type="project" value="TreeGrafter"/>
</dbReference>
<dbReference type="PANTHER" id="PTHR43553:SF24">
    <property type="entry name" value="ENERGY-COUPLING FACTOR TRANSPORTER ATP-BINDING PROTEIN ECFA1"/>
    <property type="match status" value="1"/>
</dbReference>
<keyword evidence="4" id="KW-1003">Cell membrane</keyword>
<accession>A0A1E5L8A4</accession>
<dbReference type="RefSeq" id="WP_069701333.1">
    <property type="nucleotide sequence ID" value="NZ_MJAT01000005.1"/>
</dbReference>
<evidence type="ECO:0000256" key="3">
    <source>
        <dbReference type="ARBA" id="ARBA00022448"/>
    </source>
</evidence>
<dbReference type="GO" id="GO:0043190">
    <property type="term" value="C:ATP-binding cassette (ABC) transporter complex"/>
    <property type="evidence" value="ECO:0007669"/>
    <property type="project" value="TreeGrafter"/>
</dbReference>
<dbReference type="FunFam" id="3.40.50.300:FF:000224">
    <property type="entry name" value="Energy-coupling factor transporter ATP-binding protein EcfA"/>
    <property type="match status" value="1"/>
</dbReference>
<feature type="domain" description="ABC transporter" evidence="9">
    <location>
        <begin position="7"/>
        <end position="242"/>
    </location>
</feature>
<proteinExistence type="inferred from homology"/>
<protein>
    <submittedName>
        <fullName evidence="10">Energy-coupling factor transporter ATPase</fullName>
    </submittedName>
</protein>
<dbReference type="AlphaFoldDB" id="A0A1E5L8A4"/>
<gene>
    <name evidence="10" type="ORF">BHU72_14130</name>
</gene>
<evidence type="ECO:0000256" key="5">
    <source>
        <dbReference type="ARBA" id="ARBA00022741"/>
    </source>
</evidence>
<dbReference type="InterPro" id="IPR030947">
    <property type="entry name" value="EcfA_1"/>
</dbReference>
<dbReference type="EMBL" id="MJAT01000005">
    <property type="protein sequence ID" value="OEH86356.1"/>
    <property type="molecule type" value="Genomic_DNA"/>
</dbReference>
<dbReference type="GO" id="GO:0005524">
    <property type="term" value="F:ATP binding"/>
    <property type="evidence" value="ECO:0007669"/>
    <property type="project" value="UniProtKB-KW"/>
</dbReference>
<dbReference type="InterPro" id="IPR003439">
    <property type="entry name" value="ABC_transporter-like_ATP-bd"/>
</dbReference>
<keyword evidence="8" id="KW-0472">Membrane</keyword>
<evidence type="ECO:0000256" key="6">
    <source>
        <dbReference type="ARBA" id="ARBA00022840"/>
    </source>
</evidence>
<dbReference type="Pfam" id="PF00005">
    <property type="entry name" value="ABC_tran"/>
    <property type="match status" value="1"/>
</dbReference>
<dbReference type="InterPro" id="IPR003593">
    <property type="entry name" value="AAA+_ATPase"/>
</dbReference>
<evidence type="ECO:0000313" key="10">
    <source>
        <dbReference type="EMBL" id="OEH86356.1"/>
    </source>
</evidence>
<evidence type="ECO:0000256" key="1">
    <source>
        <dbReference type="ARBA" id="ARBA00004202"/>
    </source>
</evidence>
<organism evidence="10 11">
    <name type="scientific">Desulfuribacillus stibiiarsenatis</name>
    <dbReference type="NCBI Taxonomy" id="1390249"/>
    <lineage>
        <taxon>Bacteria</taxon>
        <taxon>Bacillati</taxon>
        <taxon>Bacillota</taxon>
        <taxon>Desulfuribacillia</taxon>
        <taxon>Desulfuribacillales</taxon>
        <taxon>Desulfuribacillaceae</taxon>
        <taxon>Desulfuribacillus</taxon>
    </lineage>
</organism>
<evidence type="ECO:0000256" key="4">
    <source>
        <dbReference type="ARBA" id="ARBA00022475"/>
    </source>
</evidence>